<evidence type="ECO:0000313" key="2">
    <source>
        <dbReference type="EMBL" id="CAA9218972.1"/>
    </source>
</evidence>
<reference evidence="2" key="1">
    <citation type="submission" date="2020-02" db="EMBL/GenBank/DDBJ databases">
        <authorList>
            <person name="Meier V. D."/>
        </authorList>
    </citation>
    <scope>NUCLEOTIDE SEQUENCE</scope>
    <source>
        <strain evidence="2">AVDCRST_MAG93</strain>
    </source>
</reference>
<protein>
    <submittedName>
        <fullName evidence="2">Uncharacterized protein</fullName>
    </submittedName>
</protein>
<evidence type="ECO:0000256" key="1">
    <source>
        <dbReference type="SAM" id="MobiDB-lite"/>
    </source>
</evidence>
<proteinExistence type="predicted"/>
<dbReference type="EMBL" id="CADCTR010000116">
    <property type="protein sequence ID" value="CAA9218972.1"/>
    <property type="molecule type" value="Genomic_DNA"/>
</dbReference>
<organism evidence="2">
    <name type="scientific">uncultured Chloroflexia bacterium</name>
    <dbReference type="NCBI Taxonomy" id="1672391"/>
    <lineage>
        <taxon>Bacteria</taxon>
        <taxon>Bacillati</taxon>
        <taxon>Chloroflexota</taxon>
        <taxon>Chloroflexia</taxon>
        <taxon>environmental samples</taxon>
    </lineage>
</organism>
<sequence>MQILDTLRKRAEKSKDVARDTGRWELENSSLLHPSEGAESSGWKVPLLRMESDLTPYSGSS</sequence>
<name>A0A6J4HBM0_9CHLR</name>
<feature type="region of interest" description="Disordered" evidence="1">
    <location>
        <begin position="1"/>
        <end position="20"/>
    </location>
</feature>
<gene>
    <name evidence="2" type="ORF">AVDCRST_MAG93-364</name>
</gene>
<dbReference type="AlphaFoldDB" id="A0A6J4HBM0"/>
<accession>A0A6J4HBM0</accession>